<dbReference type="AlphaFoldDB" id="A0A2S0KPG4"/>
<evidence type="ECO:0000313" key="1">
    <source>
        <dbReference type="EMBL" id="AVM42922.1"/>
    </source>
</evidence>
<proteinExistence type="predicted"/>
<dbReference type="RefSeq" id="WP_106012870.1">
    <property type="nucleotide sequence ID" value="NZ_CP027226.1"/>
</dbReference>
<name>A0A2S0KPG4_9FIRM</name>
<evidence type="ECO:0000313" key="2">
    <source>
        <dbReference type="Proteomes" id="UP000237947"/>
    </source>
</evidence>
<protein>
    <submittedName>
        <fullName evidence="1">Uncharacterized protein</fullName>
    </submittedName>
</protein>
<dbReference type="EMBL" id="CP027226">
    <property type="protein sequence ID" value="AVM42922.1"/>
    <property type="molecule type" value="Genomic_DNA"/>
</dbReference>
<keyword evidence="2" id="KW-1185">Reference proteome</keyword>
<dbReference type="Proteomes" id="UP000237947">
    <property type="component" value="Chromosome"/>
</dbReference>
<dbReference type="KEGG" id="fsa:C5Q98_06735"/>
<sequence length="115" mass="14237">MRFEYNNEEISEEDLIAIFPRRIQKVKNFEVWQYPYIVSSFLYKTEDYVILEFNEKQDIIHVISTNKDHLNNRFHLDRISNLIHDISLNFDFKLYYIDNDDDDQLWNLWDNIIKK</sequence>
<organism evidence="1 2">
    <name type="scientific">Fastidiosipila sanguinis</name>
    <dbReference type="NCBI Taxonomy" id="236753"/>
    <lineage>
        <taxon>Bacteria</taxon>
        <taxon>Bacillati</taxon>
        <taxon>Bacillota</taxon>
        <taxon>Clostridia</taxon>
        <taxon>Eubacteriales</taxon>
        <taxon>Oscillospiraceae</taxon>
        <taxon>Fastidiosipila</taxon>
    </lineage>
</organism>
<accession>A0A2S0KPG4</accession>
<dbReference type="OrthoDB" id="9977516at2"/>
<gene>
    <name evidence="1" type="ORF">C5Q98_06735</name>
</gene>
<reference evidence="2" key="1">
    <citation type="submission" date="2018-02" db="EMBL/GenBank/DDBJ databases">
        <authorList>
            <person name="Holder M.E."/>
            <person name="Ajami N.J."/>
            <person name="Petrosino J.F."/>
        </authorList>
    </citation>
    <scope>NUCLEOTIDE SEQUENCE [LARGE SCALE GENOMIC DNA]</scope>
    <source>
        <strain evidence="2">CCUG 47711</strain>
    </source>
</reference>